<dbReference type="PANTHER" id="PTHR33223:SF6">
    <property type="entry name" value="CCHC-TYPE DOMAIN-CONTAINING PROTEIN"/>
    <property type="match status" value="1"/>
</dbReference>
<evidence type="ECO:0000256" key="1">
    <source>
        <dbReference type="SAM" id="MobiDB-lite"/>
    </source>
</evidence>
<gene>
    <name evidence="3" type="ORF">TSUD_422340</name>
</gene>
<proteinExistence type="predicted"/>
<dbReference type="OrthoDB" id="1435174at2759"/>
<dbReference type="InterPro" id="IPR005162">
    <property type="entry name" value="Retrotrans_gag_dom"/>
</dbReference>
<protein>
    <recommendedName>
        <fullName evidence="2">Retrotransposon gag domain-containing protein</fullName>
    </recommendedName>
</protein>
<feature type="region of interest" description="Disordered" evidence="1">
    <location>
        <begin position="238"/>
        <end position="272"/>
    </location>
</feature>
<sequence>MDAKIASLEEEIHGVKATLASMEKNQATLIAMFEKSLGKTIPTEEEVALPEGGSEKAIGGESAKISGNNTHRFSDETMTEFRQSVKKIELPMFDGKDPAGWISRAEVYFRVQETTPKVKVNLAQLCMNGPTIHFFNSLLNESEDLTWNQLKEALLERYGGHGDGDVYEQLTELRQIGSVEEYITGFEYLTAQIPKIPDKQFLGYFLHGLKPEIKGKVRSLIAVGGLSRAKVLQVTRAVEKETSKESGSGYYRQSKSGYGPNRPDAGGSAKRK</sequence>
<organism evidence="3 4">
    <name type="scientific">Trifolium subterraneum</name>
    <name type="common">Subterranean clover</name>
    <dbReference type="NCBI Taxonomy" id="3900"/>
    <lineage>
        <taxon>Eukaryota</taxon>
        <taxon>Viridiplantae</taxon>
        <taxon>Streptophyta</taxon>
        <taxon>Embryophyta</taxon>
        <taxon>Tracheophyta</taxon>
        <taxon>Spermatophyta</taxon>
        <taxon>Magnoliopsida</taxon>
        <taxon>eudicotyledons</taxon>
        <taxon>Gunneridae</taxon>
        <taxon>Pentapetalae</taxon>
        <taxon>rosids</taxon>
        <taxon>fabids</taxon>
        <taxon>Fabales</taxon>
        <taxon>Fabaceae</taxon>
        <taxon>Papilionoideae</taxon>
        <taxon>50 kb inversion clade</taxon>
        <taxon>NPAAA clade</taxon>
        <taxon>Hologalegina</taxon>
        <taxon>IRL clade</taxon>
        <taxon>Trifolieae</taxon>
        <taxon>Trifolium</taxon>
    </lineage>
</organism>
<dbReference type="AlphaFoldDB" id="A0A1B5Z7M9"/>
<name>A0A1B5Z7M9_TRISU</name>
<accession>A0A1B5Z7M9</accession>
<feature type="region of interest" description="Disordered" evidence="1">
    <location>
        <begin position="47"/>
        <end position="71"/>
    </location>
</feature>
<reference evidence="4" key="1">
    <citation type="journal article" date="2017" name="Front. Plant Sci.">
        <title>Climate Clever Clovers: New Paradigm to Reduce the Environmental Footprint of Ruminants by Breeding Low Methanogenic Forages Utilizing Haplotype Variation.</title>
        <authorList>
            <person name="Kaur P."/>
            <person name="Appels R."/>
            <person name="Bayer P.E."/>
            <person name="Keeble-Gagnere G."/>
            <person name="Wang J."/>
            <person name="Hirakawa H."/>
            <person name="Shirasawa K."/>
            <person name="Vercoe P."/>
            <person name="Stefanova K."/>
            <person name="Durmic Z."/>
            <person name="Nichols P."/>
            <person name="Revell C."/>
            <person name="Isobe S.N."/>
            <person name="Edwards D."/>
            <person name="Erskine W."/>
        </authorList>
    </citation>
    <scope>NUCLEOTIDE SEQUENCE [LARGE SCALE GENOMIC DNA]</scope>
    <source>
        <strain evidence="4">cv. Daliak</strain>
    </source>
</reference>
<evidence type="ECO:0000313" key="4">
    <source>
        <dbReference type="Proteomes" id="UP000242715"/>
    </source>
</evidence>
<dbReference type="Proteomes" id="UP000242715">
    <property type="component" value="Unassembled WGS sequence"/>
</dbReference>
<evidence type="ECO:0000313" key="3">
    <source>
        <dbReference type="EMBL" id="GAU10118.1"/>
    </source>
</evidence>
<dbReference type="Pfam" id="PF03732">
    <property type="entry name" value="Retrotrans_gag"/>
    <property type="match status" value="1"/>
</dbReference>
<dbReference type="PANTHER" id="PTHR33223">
    <property type="entry name" value="CCHC-TYPE DOMAIN-CONTAINING PROTEIN"/>
    <property type="match status" value="1"/>
</dbReference>
<dbReference type="EMBL" id="BCLP01046461">
    <property type="protein sequence ID" value="GAU10118.1"/>
    <property type="molecule type" value="Genomic_DNA"/>
</dbReference>
<keyword evidence="4" id="KW-1185">Reference proteome</keyword>
<feature type="domain" description="Retrotransposon gag" evidence="2">
    <location>
        <begin position="122"/>
        <end position="211"/>
    </location>
</feature>
<evidence type="ECO:0000259" key="2">
    <source>
        <dbReference type="Pfam" id="PF03732"/>
    </source>
</evidence>
<comment type="caution">
    <text evidence="3">The sequence shown here is derived from an EMBL/GenBank/DDBJ whole genome shotgun (WGS) entry which is preliminary data.</text>
</comment>